<evidence type="ECO:0000313" key="4">
    <source>
        <dbReference type="Proteomes" id="UP001234880"/>
    </source>
</evidence>
<reference evidence="3 4" key="1">
    <citation type="submission" date="2023-07" db="EMBL/GenBank/DDBJ databases">
        <title>Sequencing the genomes of 1000 actinobacteria strains.</title>
        <authorList>
            <person name="Klenk H.-P."/>
        </authorList>
    </citation>
    <scope>NUCLEOTIDE SEQUENCE [LARGE SCALE GENOMIC DNA]</scope>
    <source>
        <strain evidence="3 4">DSM 41600</strain>
    </source>
</reference>
<protein>
    <submittedName>
        <fullName evidence="3">2-polyprenyl-6-methoxyphenol hydroxylase-like FAD-dependent oxidoreductase</fullName>
    </submittedName>
</protein>
<dbReference type="Proteomes" id="UP001234880">
    <property type="component" value="Unassembled WGS sequence"/>
</dbReference>
<dbReference type="PANTHER" id="PTHR43422">
    <property type="entry name" value="THIAMINE THIAZOLE SYNTHASE"/>
    <property type="match status" value="1"/>
</dbReference>
<proteinExistence type="predicted"/>
<dbReference type="PANTHER" id="PTHR43422:SF3">
    <property type="entry name" value="THIAMINE THIAZOLE SYNTHASE"/>
    <property type="match status" value="1"/>
</dbReference>
<feature type="region of interest" description="Disordered" evidence="1">
    <location>
        <begin position="442"/>
        <end position="466"/>
    </location>
</feature>
<dbReference type="Gene3D" id="3.50.50.60">
    <property type="entry name" value="FAD/NAD(P)-binding domain"/>
    <property type="match status" value="1"/>
</dbReference>
<dbReference type="InterPro" id="IPR002938">
    <property type="entry name" value="FAD-bd"/>
</dbReference>
<organism evidence="3 4">
    <name type="scientific">Streptomyces demainii</name>
    <dbReference type="NCBI Taxonomy" id="588122"/>
    <lineage>
        <taxon>Bacteria</taxon>
        <taxon>Bacillati</taxon>
        <taxon>Actinomycetota</taxon>
        <taxon>Actinomycetes</taxon>
        <taxon>Kitasatosporales</taxon>
        <taxon>Streptomycetaceae</taxon>
        <taxon>Streptomyces</taxon>
    </lineage>
</organism>
<dbReference type="Pfam" id="PF01494">
    <property type="entry name" value="FAD_binding_3"/>
    <property type="match status" value="1"/>
</dbReference>
<dbReference type="EMBL" id="JAURUE010000001">
    <property type="protein sequence ID" value="MDP9612066.1"/>
    <property type="molecule type" value="Genomic_DNA"/>
</dbReference>
<evidence type="ECO:0000313" key="3">
    <source>
        <dbReference type="EMBL" id="MDP9612066.1"/>
    </source>
</evidence>
<sequence>MGIQGENAGQGTAVVIGGGLAGMLAAWALRGYAERIVVVERDRYPDRPAFRSGLPQGRHAHLLLEAGHRALDELMPGACAELTAAGAVRVPMSGVRWLSAAGWLAEYESEVAFLSCTRPLLDHTVLRRVRAEPSVRWLENTDAVGLLGAPGEVTGVRVKGRGDARARVRELRAELVVDASGRTSSLPSWLARLGCPSAPEERVDAGVSYTSRFYHRSWPEPGFTALYLQTKAPDKPRLGVVLPVEDGRWIASVGAMRGAEAEPGEAGFDRQLRLLRDPSLRELLARAEPAGAVRGFRPGPGVRRHYERRAPRGLVVLGDAVCTFNPVYGQGITVAALGARALRAAAERHGGIGHRTAHTARKGIAAATNTAWMLSSSEDVRFPATTGGPAGVSVRVQHRYLDRVMRRATVDPRVCKALHEVMSLVADPTALMRPAVLAAVLRGGGAGDPHPPRDRRGRTSGAGGPP</sequence>
<keyword evidence="4" id="KW-1185">Reference proteome</keyword>
<evidence type="ECO:0000256" key="1">
    <source>
        <dbReference type="SAM" id="MobiDB-lite"/>
    </source>
</evidence>
<dbReference type="InterPro" id="IPR036188">
    <property type="entry name" value="FAD/NAD-bd_sf"/>
</dbReference>
<evidence type="ECO:0000259" key="2">
    <source>
        <dbReference type="Pfam" id="PF01494"/>
    </source>
</evidence>
<dbReference type="SUPFAM" id="SSF51905">
    <property type="entry name" value="FAD/NAD(P)-binding domain"/>
    <property type="match status" value="1"/>
</dbReference>
<name>A0ABT9KXF5_9ACTN</name>
<feature type="domain" description="FAD-binding" evidence="2">
    <location>
        <begin position="13"/>
        <end position="341"/>
    </location>
</feature>
<comment type="caution">
    <text evidence="3">The sequence shown here is derived from an EMBL/GenBank/DDBJ whole genome shotgun (WGS) entry which is preliminary data.</text>
</comment>
<gene>
    <name evidence="3" type="ORF">JOF35_004343</name>
</gene>
<accession>A0ABT9KXF5</accession>
<dbReference type="RefSeq" id="WP_253372677.1">
    <property type="nucleotide sequence ID" value="NZ_JAURUE010000001.1"/>
</dbReference>